<name>A0ACC1QKT6_9HYPO</name>
<keyword evidence="2" id="KW-1185">Reference proteome</keyword>
<evidence type="ECO:0000313" key="1">
    <source>
        <dbReference type="EMBL" id="KAJ3476449.1"/>
    </source>
</evidence>
<gene>
    <name evidence="1" type="ORF">NLG97_g9126</name>
</gene>
<accession>A0ACC1QKT6</accession>
<evidence type="ECO:0000313" key="2">
    <source>
        <dbReference type="Proteomes" id="UP001148737"/>
    </source>
</evidence>
<dbReference type="EMBL" id="JANAKD010001795">
    <property type="protein sequence ID" value="KAJ3476449.1"/>
    <property type="molecule type" value="Genomic_DNA"/>
</dbReference>
<dbReference type="Proteomes" id="UP001148737">
    <property type="component" value="Unassembled WGS sequence"/>
</dbReference>
<comment type="caution">
    <text evidence="1">The sequence shown here is derived from an EMBL/GenBank/DDBJ whole genome shotgun (WGS) entry which is preliminary data.</text>
</comment>
<protein>
    <submittedName>
        <fullName evidence="1">Uncharacterized protein</fullName>
    </submittedName>
</protein>
<proteinExistence type="predicted"/>
<reference evidence="1" key="1">
    <citation type="submission" date="2022-07" db="EMBL/GenBank/DDBJ databases">
        <title>Genome Sequence of Lecanicillium saksenae.</title>
        <authorList>
            <person name="Buettner E."/>
        </authorList>
    </citation>
    <scope>NUCLEOTIDE SEQUENCE</scope>
    <source>
        <strain evidence="1">VT-O1</strain>
    </source>
</reference>
<organism evidence="1 2">
    <name type="scientific">Lecanicillium saksenae</name>
    <dbReference type="NCBI Taxonomy" id="468837"/>
    <lineage>
        <taxon>Eukaryota</taxon>
        <taxon>Fungi</taxon>
        <taxon>Dikarya</taxon>
        <taxon>Ascomycota</taxon>
        <taxon>Pezizomycotina</taxon>
        <taxon>Sordariomycetes</taxon>
        <taxon>Hypocreomycetidae</taxon>
        <taxon>Hypocreales</taxon>
        <taxon>Cordycipitaceae</taxon>
        <taxon>Lecanicillium</taxon>
    </lineage>
</organism>
<sequence>MESDDDSYEEPLHSLLPWAWVAYITAEIDGRRRPVASLCFMQANVPGHDEVYALAPTDVANIMRLAPRFWADERRWPTEPLEFWDRIKYGPSGEVDHVNDLDFAHFMNFMNGVDMPNEALDANAVGVSDEVDDMSGVGALKLMENVQKEFKQRYGTFCAFPLITSLLLDGAHAAKGQPDPYTWIPAPIDKSYLAADPDYGALIIDITDLDRISHGVVVSKDVFDRLEPEAGDLPSSADATWSLDEEERAIIPIQRYMRLASTVLEPEIMKMYGRAAEAYREMPTLPSYVLGGKCARTQTTNSRMPDANVRPQDMWPRQVSDDEPKPKRRKNPKAERGSLVDMCINTLVHGKQNGVAVDFEELKRLDYIPNLKQNISRALTYCGSMESDAQRIAELVRFIFADADHLALGAIQGLSYSALASVLTTEELRNASTLDLSVDAIHGSPKALWPALLSMPRLERIFLLTNPDLSEAHDNIVKHHLEFFEEMMRNDEAMRLQGKLFSNGLYALAFERKPVFDPLHKLSSLSPLHSIYYCRLPDSHNIYHGYGSYAIDHMMLAAETVVARMMRWVRDECFMQYPSDFAYGPDHLTSTPDEFTLRPQPREVATYPENDIQFVKLMPHRQWILLFEEEDKRVKYAFVRLENGDSSRNLVACSAREFLAIEAPGVDTSGLSAMLEDADLRLLAYPDTTDYLRRFFRMPSYAAFQHYDRITAVDYEHLRRWRQYPPYDRFHGCISSLPISAPTVEDLEAIKGAEGRARTRHLAVEVEARMQEEYALPIEELD</sequence>